<feature type="repeat" description="Solcar" evidence="11">
    <location>
        <begin position="6"/>
        <end position="101"/>
    </location>
</feature>
<feature type="repeat" description="Solcar" evidence="11">
    <location>
        <begin position="108"/>
        <end position="192"/>
    </location>
</feature>
<comment type="catalytic activity">
    <reaction evidence="9 10">
        <text>glycine(in) = glycine(out)</text>
        <dbReference type="Rhea" id="RHEA:70715"/>
        <dbReference type="ChEBI" id="CHEBI:57305"/>
    </reaction>
</comment>
<keyword evidence="7 10" id="KW-0496">Mitochondrion</keyword>
<dbReference type="PRINTS" id="PR00926">
    <property type="entry name" value="MITOCARRIER"/>
</dbReference>
<sequence length="282" mass="31208">MDLTSNPLVKSFLAGSFSGTCSIILFQPFDLVKTRIQVATSPALAGITTNSALQTTMWNVGRTVVQNDSLRGLWKGFVPSFLRCVPGVGMYFSSLHWLKQKYLSDRKPTSKESLILGASARTLTTVCMLPMTVIKTRFESGQFGYKSVHEAMYTIYSKEGTAGLYRGIFATLLRDAPFSGIYLMFYNSMKSTFPYEGNTATFGCGIVAGVAASCITQPADVIKTHKQLHSSTERVRDIAYLIYQKNGIRGYFSGLVPRVTRRTLMAAMAWTVYEQVGKLLKL</sequence>
<keyword evidence="2 10" id="KW-0813">Transport</keyword>
<keyword evidence="3 10" id="KW-0812">Transmembrane</keyword>
<keyword evidence="8 10" id="KW-0472">Membrane</keyword>
<dbReference type="AlphaFoldDB" id="A0A6F9DT42"/>
<gene>
    <name evidence="12" type="primary">Slc25a40-002</name>
</gene>
<organism evidence="12">
    <name type="scientific">Phallusia mammillata</name>
    <dbReference type="NCBI Taxonomy" id="59560"/>
    <lineage>
        <taxon>Eukaryota</taxon>
        <taxon>Metazoa</taxon>
        <taxon>Chordata</taxon>
        <taxon>Tunicata</taxon>
        <taxon>Ascidiacea</taxon>
        <taxon>Phlebobranchia</taxon>
        <taxon>Ascidiidae</taxon>
        <taxon>Phallusia</taxon>
    </lineage>
</organism>
<dbReference type="InterPro" id="IPR018108">
    <property type="entry name" value="MCP_transmembrane"/>
</dbReference>
<evidence type="ECO:0000256" key="7">
    <source>
        <dbReference type="ARBA" id="ARBA00023128"/>
    </source>
</evidence>
<dbReference type="PANTHER" id="PTHR46181">
    <property type="entry name" value="MITOCHONDRIAL GLYCINE TRANSPORTER"/>
    <property type="match status" value="1"/>
</dbReference>
<reference evidence="12" key="1">
    <citation type="submission" date="2020-04" db="EMBL/GenBank/DDBJ databases">
        <authorList>
            <person name="Neveu A P."/>
        </authorList>
    </citation>
    <scope>NUCLEOTIDE SEQUENCE</scope>
    <source>
        <tissue evidence="12">Whole embryo</tissue>
    </source>
</reference>
<evidence type="ECO:0000256" key="5">
    <source>
        <dbReference type="ARBA" id="ARBA00022792"/>
    </source>
</evidence>
<dbReference type="InterPro" id="IPR002067">
    <property type="entry name" value="MCP"/>
</dbReference>
<dbReference type="SUPFAM" id="SSF103506">
    <property type="entry name" value="Mitochondrial carrier"/>
    <property type="match status" value="1"/>
</dbReference>
<name>A0A6F9DT42_9ASCI</name>
<dbReference type="InterPro" id="IPR023395">
    <property type="entry name" value="MCP_dom_sf"/>
</dbReference>
<evidence type="ECO:0000256" key="4">
    <source>
        <dbReference type="ARBA" id="ARBA00022737"/>
    </source>
</evidence>
<dbReference type="EMBL" id="LR790321">
    <property type="protein sequence ID" value="CAB3266183.1"/>
    <property type="molecule type" value="mRNA"/>
</dbReference>
<evidence type="ECO:0000256" key="8">
    <source>
        <dbReference type="ARBA" id="ARBA00023136"/>
    </source>
</evidence>
<comment type="function">
    <text evidence="10">Mitochondrial glycine transporter that imports glycine into the mitochondrial matrix. Plays an important role in providing glycine for the first enzymatic step in heme biosynthesis, the condensation of glycine with succinyl-CoA to produce 5-aminolevulinate (ALA) in the miochondrial matrix.</text>
</comment>
<keyword evidence="4 10" id="KW-0677">Repeat</keyword>
<dbReference type="GO" id="GO:1904983">
    <property type="term" value="P:glycine import into mitochondrion"/>
    <property type="evidence" value="ECO:0007669"/>
    <property type="project" value="UniProtKB-UniRule"/>
</dbReference>
<evidence type="ECO:0000256" key="3">
    <source>
        <dbReference type="ARBA" id="ARBA00022692"/>
    </source>
</evidence>
<dbReference type="Pfam" id="PF00153">
    <property type="entry name" value="Mito_carr"/>
    <property type="match status" value="3"/>
</dbReference>
<dbReference type="GO" id="GO:0015187">
    <property type="term" value="F:glycine transmembrane transporter activity"/>
    <property type="evidence" value="ECO:0007669"/>
    <property type="project" value="UniProtKB-UniRule"/>
</dbReference>
<keyword evidence="5 10" id="KW-0999">Mitochondrion inner membrane</keyword>
<accession>A0A6F9DT42</accession>
<dbReference type="Gene3D" id="1.50.40.10">
    <property type="entry name" value="Mitochondrial carrier domain"/>
    <property type="match status" value="1"/>
</dbReference>
<dbReference type="InterPro" id="IPR030847">
    <property type="entry name" value="Hem25/SLC25A38"/>
</dbReference>
<proteinExistence type="evidence at transcript level"/>
<evidence type="ECO:0000256" key="10">
    <source>
        <dbReference type="HAMAP-Rule" id="MF_03064"/>
    </source>
</evidence>
<evidence type="ECO:0000256" key="9">
    <source>
        <dbReference type="ARBA" id="ARBA00034060"/>
    </source>
</evidence>
<evidence type="ECO:0000256" key="11">
    <source>
        <dbReference type="PROSITE-ProRule" id="PRU00282"/>
    </source>
</evidence>
<dbReference type="HAMAP" id="MF_03064">
    <property type="entry name" value="SLC25A38"/>
    <property type="match status" value="1"/>
</dbReference>
<evidence type="ECO:0000313" key="12">
    <source>
        <dbReference type="EMBL" id="CAB3266183.1"/>
    </source>
</evidence>
<dbReference type="GO" id="GO:0005743">
    <property type="term" value="C:mitochondrial inner membrane"/>
    <property type="evidence" value="ECO:0007669"/>
    <property type="project" value="UniProtKB-SubCell"/>
</dbReference>
<protein>
    <recommendedName>
        <fullName evidence="10">Mitochondrial glycine transporter</fullName>
    </recommendedName>
    <alternativeName>
        <fullName evidence="10">Solute carrier family 25 member 38 homolog</fullName>
    </alternativeName>
</protein>
<feature type="repeat" description="Solcar" evidence="11">
    <location>
        <begin position="196"/>
        <end position="279"/>
    </location>
</feature>
<evidence type="ECO:0000256" key="2">
    <source>
        <dbReference type="ARBA" id="ARBA00022448"/>
    </source>
</evidence>
<dbReference type="PROSITE" id="PS50920">
    <property type="entry name" value="SOLCAR"/>
    <property type="match status" value="3"/>
</dbReference>
<dbReference type="PANTHER" id="PTHR46181:SF3">
    <property type="entry name" value="MITOCHONDRIAL GLYCINE TRANSPORTER"/>
    <property type="match status" value="1"/>
</dbReference>
<keyword evidence="6 10" id="KW-1133">Transmembrane helix</keyword>
<evidence type="ECO:0000256" key="1">
    <source>
        <dbReference type="ARBA" id="ARBA00004141"/>
    </source>
</evidence>
<comment type="subcellular location">
    <subcellularLocation>
        <location evidence="1">Membrane</location>
        <topology evidence="1">Multi-pass membrane protein</topology>
    </subcellularLocation>
    <subcellularLocation>
        <location evidence="10">Mitochondrion inner membrane</location>
        <topology evidence="10">Multi-pass membrane protein</topology>
    </subcellularLocation>
</comment>
<evidence type="ECO:0000256" key="6">
    <source>
        <dbReference type="ARBA" id="ARBA00022989"/>
    </source>
</evidence>
<comment type="similarity">
    <text evidence="10">Belongs to the mitochondrial carrier (TC 2.A.29) family. SLC25A38 subfamily.</text>
</comment>